<dbReference type="AlphaFoldDB" id="A0AAV7PLB0"/>
<feature type="region of interest" description="Disordered" evidence="1">
    <location>
        <begin position="25"/>
        <end position="99"/>
    </location>
</feature>
<sequence>MADTDRVGQGNLTLVGWREGSGRALAAGSTEWGGPPCPLNQRCTEGTATGDQEKSGWGRGPSLIIGKGPPPHLTSDSQSPQSRSRHQSQGNATARPYHASGWQFSVNQCPARPAQSAVESAVRSRLRTADENPQFRCVTGSPGPRDPAHSGWHHCSGHAAVLELPQQSATPGPAPPHRPRDERRLNTPR</sequence>
<evidence type="ECO:0000256" key="1">
    <source>
        <dbReference type="SAM" id="MobiDB-lite"/>
    </source>
</evidence>
<accession>A0AAV7PLB0</accession>
<protein>
    <submittedName>
        <fullName evidence="2">Uncharacterized protein</fullName>
    </submittedName>
</protein>
<evidence type="ECO:0000313" key="3">
    <source>
        <dbReference type="Proteomes" id="UP001066276"/>
    </source>
</evidence>
<reference evidence="2" key="1">
    <citation type="journal article" date="2022" name="bioRxiv">
        <title>Sequencing and chromosome-scale assembly of the giantPleurodeles waltlgenome.</title>
        <authorList>
            <person name="Brown T."/>
            <person name="Elewa A."/>
            <person name="Iarovenko S."/>
            <person name="Subramanian E."/>
            <person name="Araus A.J."/>
            <person name="Petzold A."/>
            <person name="Susuki M."/>
            <person name="Suzuki K.-i.T."/>
            <person name="Hayashi T."/>
            <person name="Toyoda A."/>
            <person name="Oliveira C."/>
            <person name="Osipova E."/>
            <person name="Leigh N.D."/>
            <person name="Simon A."/>
            <person name="Yun M.H."/>
        </authorList>
    </citation>
    <scope>NUCLEOTIDE SEQUENCE</scope>
    <source>
        <strain evidence="2">20211129_DDA</strain>
        <tissue evidence="2">Liver</tissue>
    </source>
</reference>
<gene>
    <name evidence="2" type="ORF">NDU88_006020</name>
</gene>
<dbReference type="EMBL" id="JANPWB010000011">
    <property type="protein sequence ID" value="KAJ1127624.1"/>
    <property type="molecule type" value="Genomic_DNA"/>
</dbReference>
<proteinExistence type="predicted"/>
<comment type="caution">
    <text evidence="2">The sequence shown here is derived from an EMBL/GenBank/DDBJ whole genome shotgun (WGS) entry which is preliminary data.</text>
</comment>
<organism evidence="2 3">
    <name type="scientific">Pleurodeles waltl</name>
    <name type="common">Iberian ribbed newt</name>
    <dbReference type="NCBI Taxonomy" id="8319"/>
    <lineage>
        <taxon>Eukaryota</taxon>
        <taxon>Metazoa</taxon>
        <taxon>Chordata</taxon>
        <taxon>Craniata</taxon>
        <taxon>Vertebrata</taxon>
        <taxon>Euteleostomi</taxon>
        <taxon>Amphibia</taxon>
        <taxon>Batrachia</taxon>
        <taxon>Caudata</taxon>
        <taxon>Salamandroidea</taxon>
        <taxon>Salamandridae</taxon>
        <taxon>Pleurodelinae</taxon>
        <taxon>Pleurodeles</taxon>
    </lineage>
</organism>
<feature type="compositionally biased region" description="Polar residues" evidence="1">
    <location>
        <begin position="41"/>
        <end position="50"/>
    </location>
</feature>
<evidence type="ECO:0000313" key="2">
    <source>
        <dbReference type="EMBL" id="KAJ1127624.1"/>
    </source>
</evidence>
<name>A0AAV7PLB0_PLEWA</name>
<feature type="region of interest" description="Disordered" evidence="1">
    <location>
        <begin position="120"/>
        <end position="189"/>
    </location>
</feature>
<feature type="compositionally biased region" description="Basic and acidic residues" evidence="1">
    <location>
        <begin position="178"/>
        <end position="189"/>
    </location>
</feature>
<dbReference type="Proteomes" id="UP001066276">
    <property type="component" value="Chromosome 7"/>
</dbReference>
<keyword evidence="3" id="KW-1185">Reference proteome</keyword>